<dbReference type="AlphaFoldDB" id="A0A0H3C706"/>
<dbReference type="Pfam" id="PF01757">
    <property type="entry name" value="Acyl_transf_3"/>
    <property type="match status" value="1"/>
</dbReference>
<dbReference type="GO" id="GO:0009103">
    <property type="term" value="P:lipopolysaccharide biosynthetic process"/>
    <property type="evidence" value="ECO:0007669"/>
    <property type="project" value="TreeGrafter"/>
</dbReference>
<organism evidence="3 4">
    <name type="scientific">Caulobacter vibrioides (strain NA1000 / CB15N)</name>
    <name type="common">Caulobacter crescentus</name>
    <dbReference type="NCBI Taxonomy" id="565050"/>
    <lineage>
        <taxon>Bacteria</taxon>
        <taxon>Pseudomonadati</taxon>
        <taxon>Pseudomonadota</taxon>
        <taxon>Alphaproteobacteria</taxon>
        <taxon>Caulobacterales</taxon>
        <taxon>Caulobacteraceae</taxon>
        <taxon>Caulobacter</taxon>
    </lineage>
</organism>
<sequence>MFNAGTGFAQASATPVLSRDGPLDALRFLAALFIVLYHVAERAPVSLFSLSPAFGRGYLATDFFLMLSGYVLARTYGARVANSEVDTWTFLKRRVQRIWPPHLVMLALFVAFFLATTAVGLAPQNPQWFQWDPLLPQIFLVQAWFVPGTSGWNMPTWTLSALIVAYALFPMVWRKVAASSRPLRLLAMGVCAWVIIDQAALMAFGVHGYQLPLRFGLIRGVPLFLIGVLVARLPVTRLAEQQALPLAVTSLAIVIGVQALGNFDYFSLALLAFLIYAAGASKPRAWRWAGAAGRLSFPLFLTNTLTAVVWFGLVRMLDAKLGLPIAAQWTLWALAIPATIIAAWLFERLVDAPLQTWIKSRSRSGGALAVGKMREASA</sequence>
<protein>
    <submittedName>
        <fullName evidence="3">Acyltransferase 3</fullName>
    </submittedName>
</protein>
<dbReference type="RefSeq" id="YP_002516962.1">
    <property type="nucleotide sequence ID" value="NC_011916.1"/>
</dbReference>
<dbReference type="Proteomes" id="UP000001364">
    <property type="component" value="Chromosome"/>
</dbReference>
<feature type="transmembrane region" description="Helical" evidence="1">
    <location>
        <begin position="295"/>
        <end position="313"/>
    </location>
</feature>
<dbReference type="InterPro" id="IPR002656">
    <property type="entry name" value="Acyl_transf_3_dom"/>
</dbReference>
<feature type="transmembrane region" description="Helical" evidence="1">
    <location>
        <begin position="211"/>
        <end position="231"/>
    </location>
</feature>
<dbReference type="GO" id="GO:0016747">
    <property type="term" value="F:acyltransferase activity, transferring groups other than amino-acyl groups"/>
    <property type="evidence" value="ECO:0007669"/>
    <property type="project" value="InterPro"/>
</dbReference>
<accession>A0A0H3C706</accession>
<dbReference type="PhylomeDB" id="A0A0H3C706"/>
<dbReference type="HOGENOM" id="CLU_005679_2_1_5"/>
<name>A0A0H3C706_CAUVN</name>
<evidence type="ECO:0000313" key="3">
    <source>
        <dbReference type="EMBL" id="ACL95054.1"/>
    </source>
</evidence>
<dbReference type="GeneID" id="7331567"/>
<dbReference type="PANTHER" id="PTHR23028:SF53">
    <property type="entry name" value="ACYL_TRANSF_3 DOMAIN-CONTAINING PROTEIN"/>
    <property type="match status" value="1"/>
</dbReference>
<keyword evidence="4" id="KW-1185">Reference proteome</keyword>
<feature type="transmembrane region" description="Helical" evidence="1">
    <location>
        <begin position="266"/>
        <end position="283"/>
    </location>
</feature>
<dbReference type="OrthoDB" id="9796461at2"/>
<dbReference type="PATRIC" id="fig|565050.3.peg.1568"/>
<keyword evidence="1" id="KW-0812">Transmembrane</keyword>
<keyword evidence="3" id="KW-0012">Acyltransferase</keyword>
<gene>
    <name evidence="3" type="ordered locus">CCNA_01589</name>
</gene>
<evidence type="ECO:0000256" key="1">
    <source>
        <dbReference type="SAM" id="Phobius"/>
    </source>
</evidence>
<dbReference type="RefSeq" id="WP_010919395.1">
    <property type="nucleotide sequence ID" value="NC_011916.1"/>
</dbReference>
<keyword evidence="1" id="KW-0472">Membrane</keyword>
<feature type="transmembrane region" description="Helical" evidence="1">
    <location>
        <begin position="185"/>
        <end position="205"/>
    </location>
</feature>
<feature type="transmembrane region" description="Helical" evidence="1">
    <location>
        <begin position="243"/>
        <end position="260"/>
    </location>
</feature>
<feature type="transmembrane region" description="Helical" evidence="1">
    <location>
        <begin position="325"/>
        <end position="346"/>
    </location>
</feature>
<keyword evidence="3" id="KW-0808">Transferase</keyword>
<evidence type="ECO:0000313" key="4">
    <source>
        <dbReference type="Proteomes" id="UP000001364"/>
    </source>
</evidence>
<feature type="transmembrane region" description="Helical" evidence="1">
    <location>
        <begin position="154"/>
        <end position="173"/>
    </location>
</feature>
<keyword evidence="1" id="KW-1133">Transmembrane helix</keyword>
<proteinExistence type="predicted"/>
<dbReference type="GO" id="GO:0016020">
    <property type="term" value="C:membrane"/>
    <property type="evidence" value="ECO:0007669"/>
    <property type="project" value="TreeGrafter"/>
</dbReference>
<dbReference type="PANTHER" id="PTHR23028">
    <property type="entry name" value="ACETYLTRANSFERASE"/>
    <property type="match status" value="1"/>
</dbReference>
<feature type="domain" description="Acyltransferase 3" evidence="2">
    <location>
        <begin position="23"/>
        <end position="347"/>
    </location>
</feature>
<reference evidence="3 4" key="1">
    <citation type="journal article" date="2010" name="J. Bacteriol.">
        <title>The genetic basis of laboratory adaptation in Caulobacter crescentus.</title>
        <authorList>
            <person name="Marks M.E."/>
            <person name="Castro-Rojas C.M."/>
            <person name="Teiling C."/>
            <person name="Du L."/>
            <person name="Kapatral V."/>
            <person name="Walunas T.L."/>
            <person name="Crosson S."/>
        </authorList>
    </citation>
    <scope>NUCLEOTIDE SEQUENCE [LARGE SCALE GENOMIC DNA]</scope>
    <source>
        <strain evidence="4">NA1000 / CB15N</strain>
    </source>
</reference>
<evidence type="ECO:0000259" key="2">
    <source>
        <dbReference type="Pfam" id="PF01757"/>
    </source>
</evidence>
<dbReference type="InterPro" id="IPR050879">
    <property type="entry name" value="Acyltransferase_3"/>
</dbReference>
<dbReference type="EMBL" id="CP001340">
    <property type="protein sequence ID" value="ACL95054.1"/>
    <property type="molecule type" value="Genomic_DNA"/>
</dbReference>
<dbReference type="KEGG" id="ccs:CCNA_01589"/>
<feature type="transmembrane region" description="Helical" evidence="1">
    <location>
        <begin position="103"/>
        <end position="122"/>
    </location>
</feature>